<feature type="transmembrane region" description="Helical" evidence="6">
    <location>
        <begin position="106"/>
        <end position="123"/>
    </location>
</feature>
<feature type="transmembrane region" description="Helical" evidence="6">
    <location>
        <begin position="135"/>
        <end position="159"/>
    </location>
</feature>
<protein>
    <recommendedName>
        <fullName evidence="7">Rhodopsin domain-containing protein</fullName>
    </recommendedName>
</protein>
<dbReference type="InterPro" id="IPR049326">
    <property type="entry name" value="Rhodopsin_dom_fungi"/>
</dbReference>
<evidence type="ECO:0000313" key="9">
    <source>
        <dbReference type="Proteomes" id="UP000593566"/>
    </source>
</evidence>
<keyword evidence="2 6" id="KW-0812">Transmembrane</keyword>
<dbReference type="Pfam" id="PF20684">
    <property type="entry name" value="Fung_rhodopsin"/>
    <property type="match status" value="1"/>
</dbReference>
<gene>
    <name evidence="8" type="ORF">HO133_002374</name>
</gene>
<evidence type="ECO:0000256" key="2">
    <source>
        <dbReference type="ARBA" id="ARBA00022692"/>
    </source>
</evidence>
<evidence type="ECO:0000256" key="4">
    <source>
        <dbReference type="ARBA" id="ARBA00023136"/>
    </source>
</evidence>
<feature type="transmembrane region" description="Helical" evidence="6">
    <location>
        <begin position="14"/>
        <end position="35"/>
    </location>
</feature>
<evidence type="ECO:0000256" key="3">
    <source>
        <dbReference type="ARBA" id="ARBA00022989"/>
    </source>
</evidence>
<dbReference type="RefSeq" id="XP_037150953.1">
    <property type="nucleotide sequence ID" value="XM_037293300.1"/>
</dbReference>
<evidence type="ECO:0000259" key="7">
    <source>
        <dbReference type="Pfam" id="PF20684"/>
    </source>
</evidence>
<dbReference type="PANTHER" id="PTHR33048:SF157">
    <property type="entry name" value="INTEGRAL MEMBRANE PROTEIN"/>
    <property type="match status" value="1"/>
</dbReference>
<organism evidence="8 9">
    <name type="scientific">Letharia lupina</name>
    <dbReference type="NCBI Taxonomy" id="560253"/>
    <lineage>
        <taxon>Eukaryota</taxon>
        <taxon>Fungi</taxon>
        <taxon>Dikarya</taxon>
        <taxon>Ascomycota</taxon>
        <taxon>Pezizomycotina</taxon>
        <taxon>Lecanoromycetes</taxon>
        <taxon>OSLEUM clade</taxon>
        <taxon>Lecanoromycetidae</taxon>
        <taxon>Lecanorales</taxon>
        <taxon>Lecanorineae</taxon>
        <taxon>Parmeliaceae</taxon>
        <taxon>Letharia</taxon>
    </lineage>
</organism>
<comment type="similarity">
    <text evidence="5">Belongs to the SAT4 family.</text>
</comment>
<reference evidence="8 9" key="1">
    <citation type="journal article" date="2020" name="Genomics">
        <title>Complete, high-quality genomes from long-read metagenomic sequencing of two wolf lichen thalli reveals enigmatic genome architecture.</title>
        <authorList>
            <person name="McKenzie S.K."/>
            <person name="Walston R.F."/>
            <person name="Allen J.L."/>
        </authorList>
    </citation>
    <scope>NUCLEOTIDE SEQUENCE [LARGE SCALE GENOMIC DNA]</scope>
    <source>
        <strain evidence="8">WasteWater1</strain>
    </source>
</reference>
<evidence type="ECO:0000256" key="5">
    <source>
        <dbReference type="ARBA" id="ARBA00038359"/>
    </source>
</evidence>
<accession>A0A8H6CDG0</accession>
<keyword evidence="3 6" id="KW-1133">Transmembrane helix</keyword>
<evidence type="ECO:0000256" key="6">
    <source>
        <dbReference type="SAM" id="Phobius"/>
    </source>
</evidence>
<proteinExistence type="inferred from homology"/>
<feature type="transmembrane region" description="Helical" evidence="6">
    <location>
        <begin position="47"/>
        <end position="73"/>
    </location>
</feature>
<keyword evidence="9" id="KW-1185">Reference proteome</keyword>
<dbReference type="GeneID" id="59330787"/>
<feature type="domain" description="Rhodopsin" evidence="7">
    <location>
        <begin position="31"/>
        <end position="203"/>
    </location>
</feature>
<dbReference type="GO" id="GO:0016020">
    <property type="term" value="C:membrane"/>
    <property type="evidence" value="ECO:0007669"/>
    <property type="project" value="UniProtKB-SubCell"/>
</dbReference>
<comment type="subcellular location">
    <subcellularLocation>
        <location evidence="1">Membrane</location>
        <topology evidence="1">Multi-pass membrane protein</topology>
    </subcellularLocation>
</comment>
<evidence type="ECO:0000313" key="8">
    <source>
        <dbReference type="EMBL" id="KAF6221518.1"/>
    </source>
</evidence>
<dbReference type="PANTHER" id="PTHR33048">
    <property type="entry name" value="PTH11-LIKE INTEGRAL MEMBRANE PROTEIN (AFU_ORTHOLOGUE AFUA_5G11245)"/>
    <property type="match status" value="1"/>
</dbReference>
<dbReference type="InterPro" id="IPR052337">
    <property type="entry name" value="SAT4-like"/>
</dbReference>
<dbReference type="Proteomes" id="UP000593566">
    <property type="component" value="Unassembled WGS sequence"/>
</dbReference>
<name>A0A8H6CDG0_9LECA</name>
<comment type="caution">
    <text evidence="8">The sequence shown here is derived from an EMBL/GenBank/DDBJ whole genome shotgun (WGS) entry which is preliminary data.</text>
</comment>
<sequence>MGYSFAPVNNRDGLIAMCIIFSISSTTAVVLRFYARRFKGLQFQADDWLIAASLVFVLGLNAMFLAGCIQNVITGHSPVVNDFPVSTEKEHMAERYKYGFQTTEKLAFGLIKLSILFLWRRIFGHVRAFNRASWVMIGIVTAWSLAFFFATVFQCGLDWSRNWAPIEIFLTQCSNTLDMLSVFTATDIITDLMIIAMPIPMVREDL</sequence>
<keyword evidence="4 6" id="KW-0472">Membrane</keyword>
<evidence type="ECO:0000256" key="1">
    <source>
        <dbReference type="ARBA" id="ARBA00004141"/>
    </source>
</evidence>
<dbReference type="AlphaFoldDB" id="A0A8H6CDG0"/>
<dbReference type="EMBL" id="JACCJB010000014">
    <property type="protein sequence ID" value="KAF6221518.1"/>
    <property type="molecule type" value="Genomic_DNA"/>
</dbReference>